<accession>A0ABQ6CGD2</accession>
<evidence type="ECO:0000259" key="1">
    <source>
        <dbReference type="SMART" id="SM00062"/>
    </source>
</evidence>
<comment type="caution">
    <text evidence="2">The sequence shown here is derived from an EMBL/GenBank/DDBJ whole genome shotgun (WGS) entry which is preliminary data.</text>
</comment>
<protein>
    <submittedName>
        <fullName evidence="2">Ectoine/hydroxyectoine ABC transporter substrate-binding protein EhuB</fullName>
    </submittedName>
</protein>
<dbReference type="EMBL" id="BSPC01000007">
    <property type="protein sequence ID" value="GLS17905.1"/>
    <property type="molecule type" value="Genomic_DNA"/>
</dbReference>
<organism evidence="2 3">
    <name type="scientific">Labrys miyagiensis</name>
    <dbReference type="NCBI Taxonomy" id="346912"/>
    <lineage>
        <taxon>Bacteria</taxon>
        <taxon>Pseudomonadati</taxon>
        <taxon>Pseudomonadota</taxon>
        <taxon>Alphaproteobacteria</taxon>
        <taxon>Hyphomicrobiales</taxon>
        <taxon>Xanthobacteraceae</taxon>
        <taxon>Labrys</taxon>
    </lineage>
</organism>
<dbReference type="Gene3D" id="3.40.190.10">
    <property type="entry name" value="Periplasmic binding protein-like II"/>
    <property type="match status" value="2"/>
</dbReference>
<feature type="domain" description="Solute-binding protein family 3/N-terminal" evidence="1">
    <location>
        <begin position="1"/>
        <end position="229"/>
    </location>
</feature>
<reference evidence="3" key="1">
    <citation type="journal article" date="2019" name="Int. J. Syst. Evol. Microbiol.">
        <title>The Global Catalogue of Microorganisms (GCM) 10K type strain sequencing project: providing services to taxonomists for standard genome sequencing and annotation.</title>
        <authorList>
            <consortium name="The Broad Institute Genomics Platform"/>
            <consortium name="The Broad Institute Genome Sequencing Center for Infectious Disease"/>
            <person name="Wu L."/>
            <person name="Ma J."/>
        </authorList>
    </citation>
    <scope>NUCLEOTIDE SEQUENCE [LARGE SCALE GENOMIC DNA]</scope>
    <source>
        <strain evidence="3">NBRC 101365</strain>
    </source>
</reference>
<dbReference type="InterPro" id="IPR001638">
    <property type="entry name" value="Solute-binding_3/MltF_N"/>
</dbReference>
<keyword evidence="3" id="KW-1185">Reference proteome</keyword>
<evidence type="ECO:0000313" key="2">
    <source>
        <dbReference type="EMBL" id="GLS17905.1"/>
    </source>
</evidence>
<dbReference type="Proteomes" id="UP001156882">
    <property type="component" value="Unassembled WGS sequence"/>
</dbReference>
<dbReference type="SUPFAM" id="SSF53850">
    <property type="entry name" value="Periplasmic binding protein-like II"/>
    <property type="match status" value="1"/>
</dbReference>
<dbReference type="Pfam" id="PF00497">
    <property type="entry name" value="SBP_bac_3"/>
    <property type="match status" value="1"/>
</dbReference>
<sequence>MTRFAFLIEPPFCDRMSDGTVTGCDVELARTVLALAGAEDFQPAETEFAQLLPGLVDGRWRMTTGLFATAERRRLAAFSRPIWALPDGLLVRKGNPLRLTGYRSLARTPGSILAVVRDQIQHRSAVALGVPQDRIQVFETYASAASAILNGRAQAYASVARAHGGFIDGAGALDLEVVTIGAAEKEPAFGAFAFNLDDDAFRQAVDEALGAYLGSLQHRAMMKGYGFSDADIDLVA</sequence>
<dbReference type="SMART" id="SM00062">
    <property type="entry name" value="PBPb"/>
    <property type="match status" value="1"/>
</dbReference>
<evidence type="ECO:0000313" key="3">
    <source>
        <dbReference type="Proteomes" id="UP001156882"/>
    </source>
</evidence>
<proteinExistence type="predicted"/>
<dbReference type="RefSeq" id="WP_284310738.1">
    <property type="nucleotide sequence ID" value="NZ_BSPC01000007.1"/>
</dbReference>
<gene>
    <name evidence="2" type="ORF">GCM10007874_09210</name>
</gene>
<name>A0ABQ6CGD2_9HYPH</name>